<dbReference type="InterPro" id="IPR011006">
    <property type="entry name" value="CheY-like_superfamily"/>
</dbReference>
<evidence type="ECO:0000259" key="7">
    <source>
        <dbReference type="PROSITE" id="PS50110"/>
    </source>
</evidence>
<dbReference type="GO" id="GO:0000160">
    <property type="term" value="P:phosphorelay signal transduction system"/>
    <property type="evidence" value="ECO:0007669"/>
    <property type="project" value="UniProtKB-KW"/>
</dbReference>
<evidence type="ECO:0000313" key="8">
    <source>
        <dbReference type="EMBL" id="TFE86061.1"/>
    </source>
</evidence>
<evidence type="ECO:0000256" key="6">
    <source>
        <dbReference type="PROSITE-ProRule" id="PRU00169"/>
    </source>
</evidence>
<name>A0A4Y8PXT6_9BACL</name>
<dbReference type="EMBL" id="MYFO01000021">
    <property type="protein sequence ID" value="TFE86061.1"/>
    <property type="molecule type" value="Genomic_DNA"/>
</dbReference>
<dbReference type="PROSITE" id="PS50110">
    <property type="entry name" value="RESPONSE_REGULATORY"/>
    <property type="match status" value="1"/>
</dbReference>
<organism evidence="8 9">
    <name type="scientific">Paenibacillus athensensis</name>
    <dbReference type="NCBI Taxonomy" id="1967502"/>
    <lineage>
        <taxon>Bacteria</taxon>
        <taxon>Bacillati</taxon>
        <taxon>Bacillota</taxon>
        <taxon>Bacilli</taxon>
        <taxon>Bacillales</taxon>
        <taxon>Paenibacillaceae</taxon>
        <taxon>Paenibacillus</taxon>
    </lineage>
</organism>
<proteinExistence type="predicted"/>
<dbReference type="PANTHER" id="PTHR44591:SF3">
    <property type="entry name" value="RESPONSE REGULATORY DOMAIN-CONTAINING PROTEIN"/>
    <property type="match status" value="1"/>
</dbReference>
<reference evidence="8 9" key="1">
    <citation type="submission" date="2017-03" db="EMBL/GenBank/DDBJ databases">
        <title>Isolation of Levoglucosan Utilizing Bacteria.</title>
        <authorList>
            <person name="Arya A.S."/>
        </authorList>
    </citation>
    <scope>NUCLEOTIDE SEQUENCE [LARGE SCALE GENOMIC DNA]</scope>
    <source>
        <strain evidence="8 9">MEC069</strain>
    </source>
</reference>
<evidence type="ECO:0000256" key="2">
    <source>
        <dbReference type="ARBA" id="ARBA00023012"/>
    </source>
</evidence>
<dbReference type="InterPro" id="IPR001789">
    <property type="entry name" value="Sig_transdc_resp-reg_receiver"/>
</dbReference>
<evidence type="ECO:0000256" key="5">
    <source>
        <dbReference type="ARBA" id="ARBA00023163"/>
    </source>
</evidence>
<protein>
    <submittedName>
        <fullName evidence="8">Response regulator</fullName>
    </submittedName>
</protein>
<keyword evidence="9" id="KW-1185">Reference proteome</keyword>
<gene>
    <name evidence="8" type="ORF">B5M42_15675</name>
</gene>
<dbReference type="Proteomes" id="UP000298246">
    <property type="component" value="Unassembled WGS sequence"/>
</dbReference>
<keyword evidence="3" id="KW-0805">Transcription regulation</keyword>
<dbReference type="Gene3D" id="3.40.50.2300">
    <property type="match status" value="1"/>
</dbReference>
<keyword evidence="2" id="KW-0902">Two-component regulatory system</keyword>
<dbReference type="OrthoDB" id="9797769at2"/>
<feature type="modified residue" description="4-aspartylphosphate" evidence="6">
    <location>
        <position position="54"/>
    </location>
</feature>
<evidence type="ECO:0000256" key="3">
    <source>
        <dbReference type="ARBA" id="ARBA00023015"/>
    </source>
</evidence>
<comment type="caution">
    <text evidence="8">The sequence shown here is derived from an EMBL/GenBank/DDBJ whole genome shotgun (WGS) entry which is preliminary data.</text>
</comment>
<evidence type="ECO:0000256" key="1">
    <source>
        <dbReference type="ARBA" id="ARBA00022553"/>
    </source>
</evidence>
<accession>A0A4Y8PXT6</accession>
<dbReference type="FunFam" id="3.40.50.2300:FF:000001">
    <property type="entry name" value="DNA-binding response regulator PhoB"/>
    <property type="match status" value="1"/>
</dbReference>
<feature type="domain" description="Response regulatory" evidence="7">
    <location>
        <begin position="5"/>
        <end position="122"/>
    </location>
</feature>
<dbReference type="GO" id="GO:0003677">
    <property type="term" value="F:DNA binding"/>
    <property type="evidence" value="ECO:0007669"/>
    <property type="project" value="UniProtKB-KW"/>
</dbReference>
<dbReference type="AlphaFoldDB" id="A0A4Y8PXT6"/>
<dbReference type="InterPro" id="IPR050595">
    <property type="entry name" value="Bact_response_regulator"/>
</dbReference>
<sequence length="125" mass="14150">MAELKILLADDEMALRFLLTETLSDEGFHITEAEDGQQAIDFLNAERFDLLILDYMMPEQTGVEVCEWLRSSDNPNKDVPVVLLTAKALDKDKEKAKEAGVTTYIVKPFSPLQLVENVRQLLQLP</sequence>
<dbReference type="RefSeq" id="WP_134754481.1">
    <property type="nucleotide sequence ID" value="NZ_MYFO02000005.1"/>
</dbReference>
<dbReference type="SMART" id="SM00448">
    <property type="entry name" value="REC"/>
    <property type="match status" value="1"/>
</dbReference>
<keyword evidence="5" id="KW-0804">Transcription</keyword>
<keyword evidence="1 6" id="KW-0597">Phosphoprotein</keyword>
<dbReference type="CDD" id="cd17546">
    <property type="entry name" value="REC_hyHK_CKI1_RcsC-like"/>
    <property type="match status" value="1"/>
</dbReference>
<evidence type="ECO:0000313" key="9">
    <source>
        <dbReference type="Proteomes" id="UP000298246"/>
    </source>
</evidence>
<dbReference type="SUPFAM" id="SSF52172">
    <property type="entry name" value="CheY-like"/>
    <property type="match status" value="1"/>
</dbReference>
<dbReference type="Pfam" id="PF00072">
    <property type="entry name" value="Response_reg"/>
    <property type="match status" value="1"/>
</dbReference>
<dbReference type="PANTHER" id="PTHR44591">
    <property type="entry name" value="STRESS RESPONSE REGULATOR PROTEIN 1"/>
    <property type="match status" value="1"/>
</dbReference>
<evidence type="ECO:0000256" key="4">
    <source>
        <dbReference type="ARBA" id="ARBA00023125"/>
    </source>
</evidence>
<keyword evidence="4" id="KW-0238">DNA-binding</keyword>